<keyword evidence="2" id="KW-0805">Transcription regulation</keyword>
<dbReference type="Pfam" id="PF00126">
    <property type="entry name" value="HTH_1"/>
    <property type="match status" value="1"/>
</dbReference>
<protein>
    <submittedName>
        <fullName evidence="6">LysR family transcriptional regulator</fullName>
    </submittedName>
</protein>
<feature type="domain" description="HTH lysR-type" evidence="5">
    <location>
        <begin position="1"/>
        <end position="58"/>
    </location>
</feature>
<accession>A0ABX1IZ76</accession>
<evidence type="ECO:0000256" key="4">
    <source>
        <dbReference type="ARBA" id="ARBA00023163"/>
    </source>
</evidence>
<dbReference type="Gene3D" id="3.40.190.10">
    <property type="entry name" value="Periplasmic binding protein-like II"/>
    <property type="match status" value="2"/>
</dbReference>
<dbReference type="PROSITE" id="PS50931">
    <property type="entry name" value="HTH_LYSR"/>
    <property type="match status" value="1"/>
</dbReference>
<dbReference type="InterPro" id="IPR005119">
    <property type="entry name" value="LysR_subst-bd"/>
</dbReference>
<gene>
    <name evidence="6" type="ORF">HFP15_08025</name>
</gene>
<dbReference type="PRINTS" id="PR00039">
    <property type="entry name" value="HTHLYSR"/>
</dbReference>
<keyword evidence="4" id="KW-0804">Transcription</keyword>
<evidence type="ECO:0000259" key="5">
    <source>
        <dbReference type="PROSITE" id="PS50931"/>
    </source>
</evidence>
<comment type="caution">
    <text evidence="6">The sequence shown here is derived from an EMBL/GenBank/DDBJ whole genome shotgun (WGS) entry which is preliminary data.</text>
</comment>
<evidence type="ECO:0000313" key="7">
    <source>
        <dbReference type="Proteomes" id="UP000715441"/>
    </source>
</evidence>
<dbReference type="InterPro" id="IPR036390">
    <property type="entry name" value="WH_DNA-bd_sf"/>
</dbReference>
<dbReference type="InterPro" id="IPR036388">
    <property type="entry name" value="WH-like_DNA-bd_sf"/>
</dbReference>
<dbReference type="PANTHER" id="PTHR30346">
    <property type="entry name" value="TRANSCRIPTIONAL DUAL REGULATOR HCAR-RELATED"/>
    <property type="match status" value="1"/>
</dbReference>
<dbReference type="EMBL" id="JAAXLS010000003">
    <property type="protein sequence ID" value="NKQ52827.1"/>
    <property type="molecule type" value="Genomic_DNA"/>
</dbReference>
<sequence length="299" mass="31666">MELRTLRYFVAIADAGSVSAAAQSVHVTQPALSRQVRQLEQELRVALFDRRAGRLELTAAGRQFLPVVRDLLRRAESARSAAEAFAAGRLVQLTIACTSTTLTDVIAPFLATFGPQDPLPTVREVSGPDAALDLLHQGTDMAIMTRTPPAAWQTRAVAVVPLFAYVPAGHPWAGRESVGLGELAAQPLLVLDPSFRPRQLLQEALAAGALGMGEHVECGNPQVAQALAAAGRGIAVVSDDPRFGLHALKIDTPSGGLRMNLHAAWDPGHHAGPALAAIAGRVRDFCARRYGDDVLPPGN</sequence>
<dbReference type="Gene3D" id="1.10.10.10">
    <property type="entry name" value="Winged helix-like DNA-binding domain superfamily/Winged helix DNA-binding domain"/>
    <property type="match status" value="1"/>
</dbReference>
<organism evidence="6 7">
    <name type="scientific">Amycolatopsis acididurans</name>
    <dbReference type="NCBI Taxonomy" id="2724524"/>
    <lineage>
        <taxon>Bacteria</taxon>
        <taxon>Bacillati</taxon>
        <taxon>Actinomycetota</taxon>
        <taxon>Actinomycetes</taxon>
        <taxon>Pseudonocardiales</taxon>
        <taxon>Pseudonocardiaceae</taxon>
        <taxon>Amycolatopsis</taxon>
    </lineage>
</organism>
<evidence type="ECO:0000256" key="3">
    <source>
        <dbReference type="ARBA" id="ARBA00023125"/>
    </source>
</evidence>
<reference evidence="6 7" key="1">
    <citation type="submission" date="2020-04" db="EMBL/GenBank/DDBJ databases">
        <title>Novel species.</title>
        <authorList>
            <person name="Teo W.F.A."/>
            <person name="Lipun K."/>
            <person name="Srisuk N."/>
            <person name="Duangmal K."/>
        </authorList>
    </citation>
    <scope>NUCLEOTIDE SEQUENCE [LARGE SCALE GENOMIC DNA]</scope>
    <source>
        <strain evidence="6 7">K13G38</strain>
    </source>
</reference>
<evidence type="ECO:0000256" key="2">
    <source>
        <dbReference type="ARBA" id="ARBA00023015"/>
    </source>
</evidence>
<keyword evidence="3" id="KW-0238">DNA-binding</keyword>
<proteinExistence type="inferred from homology"/>
<evidence type="ECO:0000313" key="6">
    <source>
        <dbReference type="EMBL" id="NKQ52827.1"/>
    </source>
</evidence>
<dbReference type="CDD" id="cd05466">
    <property type="entry name" value="PBP2_LTTR_substrate"/>
    <property type="match status" value="1"/>
</dbReference>
<dbReference type="RefSeq" id="WP_168513056.1">
    <property type="nucleotide sequence ID" value="NZ_JAAXLS010000003.1"/>
</dbReference>
<dbReference type="InterPro" id="IPR000847">
    <property type="entry name" value="LysR_HTH_N"/>
</dbReference>
<dbReference type="SUPFAM" id="SSF46785">
    <property type="entry name" value="Winged helix' DNA-binding domain"/>
    <property type="match status" value="1"/>
</dbReference>
<dbReference type="SUPFAM" id="SSF53850">
    <property type="entry name" value="Periplasmic binding protein-like II"/>
    <property type="match status" value="1"/>
</dbReference>
<evidence type="ECO:0000256" key="1">
    <source>
        <dbReference type="ARBA" id="ARBA00009437"/>
    </source>
</evidence>
<dbReference type="Pfam" id="PF03466">
    <property type="entry name" value="LysR_substrate"/>
    <property type="match status" value="1"/>
</dbReference>
<dbReference type="Proteomes" id="UP000715441">
    <property type="component" value="Unassembled WGS sequence"/>
</dbReference>
<name>A0ABX1IZ76_9PSEU</name>
<comment type="similarity">
    <text evidence="1">Belongs to the LysR transcriptional regulatory family.</text>
</comment>
<dbReference type="PANTHER" id="PTHR30346:SF0">
    <property type="entry name" value="HCA OPERON TRANSCRIPTIONAL ACTIVATOR HCAR"/>
    <property type="match status" value="1"/>
</dbReference>
<keyword evidence="7" id="KW-1185">Reference proteome</keyword>